<evidence type="ECO:0000313" key="2">
    <source>
        <dbReference type="Proteomes" id="UP000314987"/>
    </source>
</evidence>
<dbReference type="OrthoDB" id="413436at2759"/>
<dbReference type="Proteomes" id="UP000314987">
    <property type="component" value="Unassembled WGS sequence"/>
</dbReference>
<keyword evidence="2" id="KW-1185">Reference proteome</keyword>
<dbReference type="AlphaFoldDB" id="A0A4X2KCG5"/>
<name>A0A4X2KCG5_VOMUR</name>
<gene>
    <name evidence="1" type="primary">MRPS14</name>
</gene>
<proteinExistence type="predicted"/>
<reference evidence="1" key="2">
    <citation type="submission" date="2025-08" db="UniProtKB">
        <authorList>
            <consortium name="Ensembl"/>
        </authorList>
    </citation>
    <scope>IDENTIFICATION</scope>
</reference>
<dbReference type="RefSeq" id="XP_027724107.1">
    <property type="nucleotide sequence ID" value="XM_027868306.1"/>
</dbReference>
<evidence type="ECO:0000313" key="1">
    <source>
        <dbReference type="Ensembl" id="ENSVURP00010007791.1"/>
    </source>
</evidence>
<dbReference type="GeneTree" id="ENSGT00390000015663"/>
<protein>
    <submittedName>
        <fullName evidence="1">Mitochondrial ribosomal protein S14</fullName>
    </submittedName>
</protein>
<dbReference type="Ensembl" id="ENSVURT00010008826.1">
    <property type="protein sequence ID" value="ENSVURP00010007791.1"/>
    <property type="gene ID" value="ENSVURG00010005998.1"/>
</dbReference>
<organism evidence="1 2">
    <name type="scientific">Vombatus ursinus</name>
    <name type="common">Common wombat</name>
    <dbReference type="NCBI Taxonomy" id="29139"/>
    <lineage>
        <taxon>Eukaryota</taxon>
        <taxon>Metazoa</taxon>
        <taxon>Chordata</taxon>
        <taxon>Craniata</taxon>
        <taxon>Vertebrata</taxon>
        <taxon>Euteleostomi</taxon>
        <taxon>Mammalia</taxon>
        <taxon>Metatheria</taxon>
        <taxon>Diprotodontia</taxon>
        <taxon>Vombatidae</taxon>
        <taxon>Vombatus</taxon>
    </lineage>
</organism>
<reference evidence="1" key="3">
    <citation type="submission" date="2025-09" db="UniProtKB">
        <authorList>
            <consortium name="Ensembl"/>
        </authorList>
    </citation>
    <scope>IDENTIFICATION</scope>
</reference>
<reference evidence="2" key="1">
    <citation type="submission" date="2018-12" db="EMBL/GenBank/DDBJ databases">
        <authorList>
            <person name="Yazar S."/>
        </authorList>
    </citation>
    <scope>NUCLEOTIDE SEQUENCE [LARGE SCALE GENOMIC DNA]</scope>
</reference>
<dbReference type="Gene3D" id="1.10.287.1480">
    <property type="match status" value="1"/>
</dbReference>
<dbReference type="GeneID" id="114047483"/>
<dbReference type="CTD" id="63931"/>
<sequence>MAASMLSSLLRSVRQMVPFSGTGQIRSYYVDWRMLRDVKRRKMAFEFADERLRINSLRKNTILPKDLQAALKSYGVLNEEDGSPTLLCPVPSTLFGSLLTDQVDHAQRKACQIVRKLDTALRSSRSGNCCSSQR</sequence>
<accession>A0A4X2KCG5</accession>